<comment type="caution">
    <text evidence="1">The sequence shown here is derived from an EMBL/GenBank/DDBJ whole genome shotgun (WGS) entry which is preliminary data.</text>
</comment>
<evidence type="ECO:0000313" key="2">
    <source>
        <dbReference type="Proteomes" id="UP000286921"/>
    </source>
</evidence>
<reference evidence="1 2" key="1">
    <citation type="submission" date="2016-09" db="EMBL/GenBank/DDBJ databases">
        <title>Aspergillus awamori IFM 58123T.</title>
        <authorList>
            <person name="Kusuya Y."/>
            <person name="Shimizu M."/>
            <person name="Takahashi H."/>
            <person name="Yaguchi T."/>
        </authorList>
    </citation>
    <scope>NUCLEOTIDE SEQUENCE [LARGE SCALE GENOMIC DNA]</scope>
    <source>
        <strain evidence="1 2">IFM 58123</strain>
    </source>
</reference>
<dbReference type="STRING" id="105351.A0A401L9S1"/>
<evidence type="ECO:0000313" key="1">
    <source>
        <dbReference type="EMBL" id="GCB28327.1"/>
    </source>
</evidence>
<dbReference type="AlphaFoldDB" id="A0A401L9S1"/>
<dbReference type="Proteomes" id="UP000286921">
    <property type="component" value="Unassembled WGS sequence"/>
</dbReference>
<organism evidence="1 2">
    <name type="scientific">Aspergillus awamori</name>
    <name type="common">Black koji mold</name>
    <dbReference type="NCBI Taxonomy" id="105351"/>
    <lineage>
        <taxon>Eukaryota</taxon>
        <taxon>Fungi</taxon>
        <taxon>Dikarya</taxon>
        <taxon>Ascomycota</taxon>
        <taxon>Pezizomycotina</taxon>
        <taxon>Eurotiomycetes</taxon>
        <taxon>Eurotiomycetidae</taxon>
        <taxon>Eurotiales</taxon>
        <taxon>Aspergillaceae</taxon>
        <taxon>Aspergillus</taxon>
    </lineage>
</organism>
<name>A0A401L9S1_ASPAW</name>
<keyword evidence="2" id="KW-1185">Reference proteome</keyword>
<dbReference type="EMBL" id="BDHI01000032">
    <property type="protein sequence ID" value="GCB28327.1"/>
    <property type="molecule type" value="Genomic_DNA"/>
</dbReference>
<accession>A0A401L9S1</accession>
<protein>
    <submittedName>
        <fullName evidence="1">Uncharacterized protein</fullName>
    </submittedName>
</protein>
<sequence length="206" mass="22594">MVKLPFMSVASAAKRAVRSKFQERWAKQWKAGRTAAPTRRLVQAPSRKIMELYGSLPKEYASGCVIMFDEITARTDLGATTDYDSIISDPQAIRYVAEFMLQTGLLGQFSQVELDPDPDPDLSQEHVGLRAMGIDAEDAGIWTKNGEDGDSQAAGQAAGRLVVLGYGDDLPTPWPTLLRDLLVYCEFEEFDGVRDHIPASNGEAPA</sequence>
<proteinExistence type="predicted"/>
<gene>
    <name evidence="1" type="ORF">AAWM_11212</name>
</gene>